<dbReference type="Pfam" id="PF02666">
    <property type="entry name" value="PS_Dcarbxylase"/>
    <property type="match status" value="1"/>
</dbReference>
<evidence type="ECO:0000256" key="9">
    <source>
        <dbReference type="ARBA" id="ARBA00023239"/>
    </source>
</evidence>
<organism evidence="13 14">
    <name type="scientific">Gemmatimonas phototrophica</name>
    <dbReference type="NCBI Taxonomy" id="1379270"/>
    <lineage>
        <taxon>Bacteria</taxon>
        <taxon>Pseudomonadati</taxon>
        <taxon>Gemmatimonadota</taxon>
        <taxon>Gemmatimonadia</taxon>
        <taxon>Gemmatimonadales</taxon>
        <taxon>Gemmatimonadaceae</taxon>
        <taxon>Gemmatimonas</taxon>
    </lineage>
</organism>
<dbReference type="STRING" id="1379270.GEMMAAP_16250"/>
<keyword evidence="6" id="KW-0443">Lipid metabolism</keyword>
<dbReference type="RefSeq" id="WP_026848351.1">
    <property type="nucleotide sequence ID" value="NZ_CP011454.1"/>
</dbReference>
<evidence type="ECO:0000256" key="8">
    <source>
        <dbReference type="ARBA" id="ARBA00023209"/>
    </source>
</evidence>
<keyword evidence="9" id="KW-0456">Lyase</keyword>
<comment type="pathway">
    <text evidence="12">Phospholipid metabolism; phosphatidylethanolamine biosynthesis.</text>
</comment>
<evidence type="ECO:0000256" key="10">
    <source>
        <dbReference type="ARBA" id="ARBA00023264"/>
    </source>
</evidence>
<evidence type="ECO:0000256" key="6">
    <source>
        <dbReference type="ARBA" id="ARBA00023098"/>
    </source>
</evidence>
<comment type="pathway">
    <text evidence="2">Lipid metabolism.</text>
</comment>
<evidence type="ECO:0000256" key="11">
    <source>
        <dbReference type="ARBA" id="ARBA00023317"/>
    </source>
</evidence>
<keyword evidence="14" id="KW-1185">Reference proteome</keyword>
<keyword evidence="7" id="KW-0865">Zymogen</keyword>
<dbReference type="NCBIfam" id="TIGR00163">
    <property type="entry name" value="PS_decarb"/>
    <property type="match status" value="1"/>
</dbReference>
<evidence type="ECO:0000256" key="3">
    <source>
        <dbReference type="ARBA" id="ARBA00012243"/>
    </source>
</evidence>
<evidence type="ECO:0000256" key="2">
    <source>
        <dbReference type="ARBA" id="ARBA00005189"/>
    </source>
</evidence>
<dbReference type="UniPathway" id="UPA00558"/>
<dbReference type="EMBL" id="CP011454">
    <property type="protein sequence ID" value="AMW05926.1"/>
    <property type="molecule type" value="Genomic_DNA"/>
</dbReference>
<comment type="cofactor">
    <cofactor evidence="1">
        <name>pyruvate</name>
        <dbReference type="ChEBI" id="CHEBI:15361"/>
    </cofactor>
</comment>
<evidence type="ECO:0000256" key="1">
    <source>
        <dbReference type="ARBA" id="ARBA00001928"/>
    </source>
</evidence>
<keyword evidence="10" id="KW-1208">Phospholipid metabolism</keyword>
<evidence type="ECO:0000313" key="13">
    <source>
        <dbReference type="EMBL" id="AMW05926.1"/>
    </source>
</evidence>
<reference evidence="13 14" key="1">
    <citation type="journal article" date="2014" name="Proc. Natl. Acad. Sci. U.S.A.">
        <title>Functional type 2 photosynthetic reaction centers found in the rare bacterial phylum Gemmatimonadetes.</title>
        <authorList>
            <person name="Zeng Y."/>
            <person name="Feng F."/>
            <person name="Medova H."/>
            <person name="Dean J."/>
            <person name="Koblizek M."/>
        </authorList>
    </citation>
    <scope>NUCLEOTIDE SEQUENCE [LARGE SCALE GENOMIC DNA]</scope>
    <source>
        <strain evidence="13 14">AP64</strain>
    </source>
</reference>
<evidence type="ECO:0000256" key="4">
    <source>
        <dbReference type="ARBA" id="ARBA00022516"/>
    </source>
</evidence>
<keyword evidence="8" id="KW-0594">Phospholipid biosynthesis</keyword>
<accession>A0A143BLK7</accession>
<evidence type="ECO:0000256" key="7">
    <source>
        <dbReference type="ARBA" id="ARBA00023145"/>
    </source>
</evidence>
<dbReference type="eggNOG" id="COG0688">
    <property type="taxonomic scope" value="Bacteria"/>
</dbReference>
<evidence type="ECO:0000313" key="14">
    <source>
        <dbReference type="Proteomes" id="UP000076404"/>
    </source>
</evidence>
<dbReference type="PANTHER" id="PTHR10067">
    <property type="entry name" value="PHOSPHATIDYLSERINE DECARBOXYLASE"/>
    <property type="match status" value="1"/>
</dbReference>
<dbReference type="GO" id="GO:0004609">
    <property type="term" value="F:phosphatidylserine decarboxylase activity"/>
    <property type="evidence" value="ECO:0007669"/>
    <property type="project" value="UniProtKB-EC"/>
</dbReference>
<dbReference type="KEGG" id="gph:GEMMAAP_16250"/>
<evidence type="ECO:0000256" key="12">
    <source>
        <dbReference type="ARBA" id="ARBA00024326"/>
    </source>
</evidence>
<keyword evidence="11" id="KW-0670">Pyruvate</keyword>
<keyword evidence="5" id="KW-0210">Decarboxylase</keyword>
<evidence type="ECO:0000256" key="5">
    <source>
        <dbReference type="ARBA" id="ARBA00022793"/>
    </source>
</evidence>
<sequence length="285" mass="30635">MVGQLLILLLSVLPKHALSRGAGWLAGRTIPVAWRGAVYRGYSRIFGAKPEEAEQPLEAYPSINAFFTRALKPGLRPLAPNAMVSPVDAAVGAYGVVQNDTLVQAKGRTYTLTSLLGDQALAQSFEGGTYTTLYLSPKDYHRIHVPLAGRITEATYIPGELWPVNSAAVMHVPDLFAVNERIVVLMDGARGGRMAIVPVGATMVGMTRLVFDDLHTNARRREVQRHVYNTPVVVEAGGPLGHFEFGSTVVLVCSPDCGVIEPLTLGVPVRMGQRIGALPSESQLA</sequence>
<name>A0A143BLK7_9BACT</name>
<reference evidence="13 14" key="2">
    <citation type="journal article" date="2016" name="Environ. Microbiol. Rep.">
        <title>Metagenomic evidence for the presence of phototrophic Gemmatimonadetes bacteria in diverse environments.</title>
        <authorList>
            <person name="Zeng Y."/>
            <person name="Baumbach J."/>
            <person name="Barbosa E.G."/>
            <person name="Azevedo V."/>
            <person name="Zhang C."/>
            <person name="Koblizek M."/>
        </authorList>
    </citation>
    <scope>NUCLEOTIDE SEQUENCE [LARGE SCALE GENOMIC DNA]</scope>
    <source>
        <strain evidence="13 14">AP64</strain>
    </source>
</reference>
<dbReference type="EC" id="4.1.1.65" evidence="3"/>
<dbReference type="OrthoDB" id="9802030at2"/>
<dbReference type="AlphaFoldDB" id="A0A143BLK7"/>
<dbReference type="Proteomes" id="UP000076404">
    <property type="component" value="Chromosome"/>
</dbReference>
<gene>
    <name evidence="13" type="ORF">GEMMAAP_16250</name>
</gene>
<dbReference type="GO" id="GO:0006646">
    <property type="term" value="P:phosphatidylethanolamine biosynthetic process"/>
    <property type="evidence" value="ECO:0007669"/>
    <property type="project" value="UniProtKB-UniPathway"/>
</dbReference>
<dbReference type="InterPro" id="IPR003817">
    <property type="entry name" value="PS_Dcarbxylase"/>
</dbReference>
<proteinExistence type="predicted"/>
<keyword evidence="4" id="KW-0444">Lipid biosynthesis</keyword>
<protein>
    <recommendedName>
        <fullName evidence="3">phosphatidylserine decarboxylase</fullName>
        <ecNumber evidence="3">4.1.1.65</ecNumber>
    </recommendedName>
</protein>
<dbReference type="InterPro" id="IPR033177">
    <property type="entry name" value="PSD-B"/>
</dbReference>
<dbReference type="PANTHER" id="PTHR10067:SF6">
    <property type="entry name" value="PHOSPHATIDYLSERINE DECARBOXYLASE PROENZYME, MITOCHONDRIAL"/>
    <property type="match status" value="1"/>
</dbReference>